<dbReference type="PANTHER" id="PTHR23122">
    <property type="entry name" value="MEMBRANE-ASSOCIATED GUANYLATE KINASE MAGUK"/>
    <property type="match status" value="1"/>
</dbReference>
<keyword evidence="10" id="KW-1185">Reference proteome</keyword>
<dbReference type="GeneID" id="106463298"/>
<dbReference type="Gene3D" id="2.30.42.10">
    <property type="match status" value="2"/>
</dbReference>
<sequence>MPHAIKVYTETPDGVTESLRAIEPWTDPRYSLSLFQTFQTFPRGCSSKERSGREENGVEEPLKTRIGSLVNLRSFACSDSRYKERSNIRKYGNCNENKSALEQNEDEEEDGRKQDEHDSVKNEHFLDIRDVEIFLEPTDRRFGFSVIGGTDESFSPHIEDITNGSPADRADLEVGDEILEVNGKSLENFTHTEVISHIHQCIRSRTICLRVKRKTGSKLALDLAQNSNVQDAFVIAVEQQARERLERLSALKKIKPVDMTKLSQELNECPHSSPELNGVIENNPIYVTSVPELQSATLERIKQNRVNNNKHLPGDFITREEPLGDEQYPSANGHCQPVSSEQELEEQDQEPEGHDQELELKQEILESRTGVSENKKPQLVIFSSEEVRQPSTIPQTDANSIEKARILGKEKTSTVSVVSAAIKPGPSEETKDMMEIERGPHREMAVDVPDSFVAVRKTPPRYPPPKPAIISTDSLNFKKGVPPEPPTRTTSFVPVKAKQQDSISKDSSGLSNVGDVQSSLYGVELDPDSVKTGSVVYKPHVNGRMLSPQTSRLQVNGVTEVSVGKNVEDERLERIRKYQEDIRKRKEEEERIACEEEFLRSSLRGSKKLQALESKPQPLPRSGIINTAFELEDGDTGALPIGHQEKGLIGDVIDLAGDQAEPEELKKLVDHQELLSSFNRLQTYLQNSGIETFDLPCIEVLLNDEKFKKVLALHNKVQDICCFNPPPTPFSSEAQYITQDVINFLQECSLHEAAELHDILSKYEFEGLMFAHDKVAENQSLPEVTPDEELLDLASQYTEDSVKIVRIDKTNEPLGATVRNEGEAVVIGRIVKGGAAEKSGLLHEGDEILEVNSIEMRGKSVNEVCDILATMTGTLTFVVVPSHYDSQKLASKDNVVHVKAHFDYDPDDDLYIPCRELGISFQKGDILHVLNQDDPNWWQAFREGEEDQSLAGLIPSKSFQQQREAMKQTIVGDTNNREKSKKGKFLCARKHNKKKKKKGLYSANLGDEYDMDQILTYEEVALYYPRANLKRPVVLIGPPNIGRHELRQRLMEDTERFAAAIPHTSRPKRDGEFDNVDYHFITRAQFEADILAGKFVEHGEYERNYYGTSLDAIRGVVNSGKICVLNLHPQSLKILKHSDLKPYVVFVAPPSLEKLKQNRAKMGASVKEEELKDIIEKAREMEENYGHYFDMIIINSDIDKAYNELVKEINILEREPQWVPSFWLKNDMN</sequence>
<dbReference type="CDD" id="cd06798">
    <property type="entry name" value="PDZ_MPP5-like"/>
    <property type="match status" value="1"/>
</dbReference>
<dbReference type="InterPro" id="IPR008144">
    <property type="entry name" value="Guanylate_kin-like_dom"/>
</dbReference>
<dbReference type="InterPro" id="IPR036034">
    <property type="entry name" value="PDZ_sf"/>
</dbReference>
<gene>
    <name evidence="11" type="primary">LOC106463298</name>
</gene>
<dbReference type="SUPFAM" id="SSF50156">
    <property type="entry name" value="PDZ domain-like"/>
    <property type="match status" value="2"/>
</dbReference>
<dbReference type="SMART" id="SM00228">
    <property type="entry name" value="PDZ"/>
    <property type="match status" value="2"/>
</dbReference>
<feature type="domain" description="L27" evidence="9">
    <location>
        <begin position="727"/>
        <end position="783"/>
    </location>
</feature>
<dbReference type="PROSITE" id="PS50106">
    <property type="entry name" value="PDZ"/>
    <property type="match status" value="2"/>
</dbReference>
<evidence type="ECO:0000259" key="8">
    <source>
        <dbReference type="PROSITE" id="PS50106"/>
    </source>
</evidence>
<dbReference type="InterPro" id="IPR008145">
    <property type="entry name" value="GK/Ca_channel_bsu"/>
</dbReference>
<dbReference type="SMART" id="SM00326">
    <property type="entry name" value="SH3"/>
    <property type="match status" value="1"/>
</dbReference>
<proteinExistence type="inferred from homology"/>
<evidence type="ECO:0000256" key="5">
    <source>
        <dbReference type="SAM" id="MobiDB-lite"/>
    </source>
</evidence>
<organism evidence="10 11">
    <name type="scientific">Limulus polyphemus</name>
    <name type="common">Atlantic horseshoe crab</name>
    <dbReference type="NCBI Taxonomy" id="6850"/>
    <lineage>
        <taxon>Eukaryota</taxon>
        <taxon>Metazoa</taxon>
        <taxon>Ecdysozoa</taxon>
        <taxon>Arthropoda</taxon>
        <taxon>Chelicerata</taxon>
        <taxon>Merostomata</taxon>
        <taxon>Xiphosura</taxon>
        <taxon>Limulidae</taxon>
        <taxon>Limulus</taxon>
    </lineage>
</organism>
<dbReference type="SMART" id="SM00569">
    <property type="entry name" value="L27"/>
    <property type="match status" value="2"/>
</dbReference>
<evidence type="ECO:0000313" key="10">
    <source>
        <dbReference type="Proteomes" id="UP000694941"/>
    </source>
</evidence>
<evidence type="ECO:0000313" key="11">
    <source>
        <dbReference type="RefSeq" id="XP_022246457.1"/>
    </source>
</evidence>
<dbReference type="Gene3D" id="1.10.287.650">
    <property type="entry name" value="L27 domain"/>
    <property type="match status" value="2"/>
</dbReference>
<dbReference type="InterPro" id="IPR036028">
    <property type="entry name" value="SH3-like_dom_sf"/>
</dbReference>
<dbReference type="InterPro" id="IPR014775">
    <property type="entry name" value="L27_C"/>
</dbReference>
<dbReference type="InterPro" id="IPR004172">
    <property type="entry name" value="L27_dom"/>
</dbReference>
<dbReference type="Pfam" id="PF07653">
    <property type="entry name" value="SH3_2"/>
    <property type="match status" value="1"/>
</dbReference>
<evidence type="ECO:0000259" key="7">
    <source>
        <dbReference type="PROSITE" id="PS50052"/>
    </source>
</evidence>
<dbReference type="Pfam" id="PF02828">
    <property type="entry name" value="L27"/>
    <property type="match status" value="1"/>
</dbReference>
<dbReference type="Proteomes" id="UP000694941">
    <property type="component" value="Unplaced"/>
</dbReference>
<keyword evidence="2 3" id="KW-0728">SH3 domain</keyword>
<dbReference type="Pfam" id="PF00595">
    <property type="entry name" value="PDZ"/>
    <property type="match status" value="2"/>
</dbReference>
<dbReference type="SUPFAM" id="SSF52540">
    <property type="entry name" value="P-loop containing nucleoside triphosphate hydrolases"/>
    <property type="match status" value="1"/>
</dbReference>
<accession>A0ABM1SS51</accession>
<dbReference type="Gene3D" id="2.30.30.40">
    <property type="entry name" value="SH3 Domains"/>
    <property type="match status" value="1"/>
</dbReference>
<keyword evidence="4" id="KW-0175">Coiled coil</keyword>
<comment type="similarity">
    <text evidence="1">Belongs to the MAGUK family.</text>
</comment>
<feature type="domain" description="Guanylate kinase-like" evidence="7">
    <location>
        <begin position="1030"/>
        <end position="1210"/>
    </location>
</feature>
<dbReference type="InterPro" id="IPR027417">
    <property type="entry name" value="P-loop_NTPase"/>
</dbReference>
<dbReference type="InterPro" id="IPR050716">
    <property type="entry name" value="MAGUK"/>
</dbReference>
<reference evidence="11" key="1">
    <citation type="submission" date="2025-08" db="UniProtKB">
        <authorList>
            <consortium name="RefSeq"/>
        </authorList>
    </citation>
    <scope>IDENTIFICATION</scope>
    <source>
        <tissue evidence="11">Muscle</tissue>
    </source>
</reference>
<dbReference type="Pfam" id="PF00625">
    <property type="entry name" value="Guanylate_kin"/>
    <property type="match status" value="1"/>
</dbReference>
<dbReference type="CDD" id="cd00071">
    <property type="entry name" value="GMPK"/>
    <property type="match status" value="1"/>
</dbReference>
<dbReference type="RefSeq" id="XP_022246457.1">
    <property type="nucleotide sequence ID" value="XM_022390749.1"/>
</dbReference>
<dbReference type="CDD" id="cd12036">
    <property type="entry name" value="SH3_MPP5"/>
    <property type="match status" value="1"/>
</dbReference>
<dbReference type="SUPFAM" id="SSF50044">
    <property type="entry name" value="SH3-domain"/>
    <property type="match status" value="1"/>
</dbReference>
<evidence type="ECO:0000259" key="9">
    <source>
        <dbReference type="PROSITE" id="PS51022"/>
    </source>
</evidence>
<evidence type="ECO:0000256" key="3">
    <source>
        <dbReference type="PROSITE-ProRule" id="PRU00192"/>
    </source>
</evidence>
<dbReference type="Gene3D" id="3.40.50.300">
    <property type="entry name" value="P-loop containing nucleotide triphosphate hydrolases"/>
    <property type="match status" value="1"/>
</dbReference>
<evidence type="ECO:0000256" key="2">
    <source>
        <dbReference type="ARBA" id="ARBA00022443"/>
    </source>
</evidence>
<dbReference type="InterPro" id="IPR001452">
    <property type="entry name" value="SH3_domain"/>
</dbReference>
<dbReference type="InterPro" id="IPR035601">
    <property type="entry name" value="MPP5_SH3"/>
</dbReference>
<dbReference type="InterPro" id="IPR001478">
    <property type="entry name" value="PDZ"/>
</dbReference>
<feature type="compositionally biased region" description="Basic and acidic residues" evidence="5">
    <location>
        <begin position="110"/>
        <end position="121"/>
    </location>
</feature>
<dbReference type="InterPro" id="IPR036892">
    <property type="entry name" value="L27_dom_sf"/>
</dbReference>
<feature type="coiled-coil region" evidence="4">
    <location>
        <begin position="1152"/>
        <end position="1215"/>
    </location>
</feature>
<dbReference type="PROSITE" id="PS50052">
    <property type="entry name" value="GUANYLATE_KINASE_2"/>
    <property type="match status" value="1"/>
</dbReference>
<dbReference type="PROSITE" id="PS50002">
    <property type="entry name" value="SH3"/>
    <property type="match status" value="1"/>
</dbReference>
<feature type="compositionally biased region" description="Polar residues" evidence="5">
    <location>
        <begin position="500"/>
        <end position="512"/>
    </location>
</feature>
<feature type="domain" description="PDZ" evidence="8">
    <location>
        <begin position="801"/>
        <end position="883"/>
    </location>
</feature>
<dbReference type="CDD" id="cd00136">
    <property type="entry name" value="PDZ_canonical"/>
    <property type="match status" value="1"/>
</dbReference>
<protein>
    <submittedName>
        <fullName evidence="11">MAGUK p55 subfamily member 5-like isoform X1</fullName>
    </submittedName>
</protein>
<dbReference type="SUPFAM" id="SSF101288">
    <property type="entry name" value="L27 domain"/>
    <property type="match status" value="1"/>
</dbReference>
<feature type="domain" description="SH3" evidence="6">
    <location>
        <begin position="893"/>
        <end position="964"/>
    </location>
</feature>
<evidence type="ECO:0000259" key="6">
    <source>
        <dbReference type="PROSITE" id="PS50002"/>
    </source>
</evidence>
<feature type="domain" description="PDZ" evidence="8">
    <location>
        <begin position="132"/>
        <end position="198"/>
    </location>
</feature>
<dbReference type="PROSITE" id="PS51022">
    <property type="entry name" value="L27"/>
    <property type="match status" value="1"/>
</dbReference>
<feature type="region of interest" description="Disordered" evidence="5">
    <location>
        <begin position="311"/>
        <end position="355"/>
    </location>
</feature>
<evidence type="ECO:0000256" key="1">
    <source>
        <dbReference type="ARBA" id="ARBA00007014"/>
    </source>
</evidence>
<feature type="region of interest" description="Disordered" evidence="5">
    <location>
        <begin position="457"/>
        <end position="512"/>
    </location>
</feature>
<feature type="region of interest" description="Disordered" evidence="5">
    <location>
        <begin position="94"/>
        <end position="121"/>
    </location>
</feature>
<dbReference type="SMART" id="SM00072">
    <property type="entry name" value="GuKc"/>
    <property type="match status" value="1"/>
</dbReference>
<name>A0ABM1SS51_LIMPO</name>
<evidence type="ECO:0000256" key="4">
    <source>
        <dbReference type="SAM" id="Coils"/>
    </source>
</evidence>